<dbReference type="Proteomes" id="UP001169713">
    <property type="component" value="Unassembled WGS sequence"/>
</dbReference>
<protein>
    <submittedName>
        <fullName evidence="1">Uncharacterized protein</fullName>
    </submittedName>
</protein>
<gene>
    <name evidence="1" type="ORF">Q4436_01245</name>
</gene>
<evidence type="ECO:0000313" key="1">
    <source>
        <dbReference type="EMBL" id="MDO6360745.1"/>
    </source>
</evidence>
<comment type="caution">
    <text evidence="1">The sequence shown here is derived from an EMBL/GenBank/DDBJ whole genome shotgun (WGS) entry which is preliminary data.</text>
</comment>
<organism evidence="1 2">
    <name type="scientific">Lactobacillus paragasseri</name>
    <dbReference type="NCBI Taxonomy" id="2107999"/>
    <lineage>
        <taxon>Bacteria</taxon>
        <taxon>Bacillati</taxon>
        <taxon>Bacillota</taxon>
        <taxon>Bacilli</taxon>
        <taxon>Lactobacillales</taxon>
        <taxon>Lactobacillaceae</taxon>
        <taxon>Lactobacillus</taxon>
    </lineage>
</organism>
<dbReference type="RefSeq" id="WP_262333900.1">
    <property type="nucleotide sequence ID" value="NZ_JANZQG010000004.1"/>
</dbReference>
<reference evidence="1" key="1">
    <citation type="submission" date="2023-07" db="EMBL/GenBank/DDBJ databases">
        <title>Whole Genome Sequencing of Colonoscopy isolates.</title>
        <authorList>
            <person name="Surve S.V."/>
            <person name="Valls R.A."/>
            <person name="Barrak K.E."/>
            <person name="Gardner T.B."/>
            <person name="O'Toole G.A."/>
        </authorList>
    </citation>
    <scope>NUCLEOTIDE SEQUENCE</scope>
    <source>
        <strain evidence="1">GP0003</strain>
    </source>
</reference>
<sequence length="77" mass="9050">MTRKQQYCPYCHHETGRKHNVLLNYTFLTSDDDFIEATVDINTDKSMLLIVGDYYGDDTDEIKIKYCPMCGRKFTND</sequence>
<evidence type="ECO:0000313" key="2">
    <source>
        <dbReference type="Proteomes" id="UP001169713"/>
    </source>
</evidence>
<dbReference type="AlphaFoldDB" id="A0ABD4ZYY0"/>
<name>A0ABD4ZYY0_9LACO</name>
<proteinExistence type="predicted"/>
<dbReference type="EMBL" id="JAUONS010000001">
    <property type="protein sequence ID" value="MDO6360745.1"/>
    <property type="molecule type" value="Genomic_DNA"/>
</dbReference>
<accession>A0ABD4ZYY0</accession>